<evidence type="ECO:0000256" key="8">
    <source>
        <dbReference type="ARBA" id="ARBA00032024"/>
    </source>
</evidence>
<dbReference type="NCBIfam" id="TIGR00745">
    <property type="entry name" value="apbA_panE"/>
    <property type="match status" value="1"/>
</dbReference>
<evidence type="ECO:0000313" key="14">
    <source>
        <dbReference type="Proteomes" id="UP000236340"/>
    </source>
</evidence>
<dbReference type="GO" id="GO:0015940">
    <property type="term" value="P:pantothenate biosynthetic process"/>
    <property type="evidence" value="ECO:0007669"/>
    <property type="project" value="UniProtKB-UniPathway"/>
</dbReference>
<proteinExistence type="inferred from homology"/>
<dbReference type="InterPro" id="IPR013332">
    <property type="entry name" value="KPR_N"/>
</dbReference>
<dbReference type="Pfam" id="PF02558">
    <property type="entry name" value="ApbA"/>
    <property type="match status" value="1"/>
</dbReference>
<dbReference type="FunFam" id="1.10.1040.10:FF:000017">
    <property type="entry name" value="2-dehydropantoate 2-reductase"/>
    <property type="match status" value="1"/>
</dbReference>
<keyword evidence="7 10" id="KW-0560">Oxidoreductase</keyword>
<comment type="similarity">
    <text evidence="3 10">Belongs to the ketopantoate reductase family.</text>
</comment>
<reference evidence="13 14" key="1">
    <citation type="journal article" date="2018" name="Genome Announc.">
        <title>Genome Sequence of Geothermobacter sp. HR-1 Iron Reducer from the Loihi Seamount.</title>
        <authorList>
            <person name="Smith H."/>
            <person name="Abuyen K."/>
            <person name="Tremblay J."/>
            <person name="Savalia P."/>
            <person name="Perez-Rodriguez I."/>
            <person name="Emerson D."/>
            <person name="Tully B."/>
            <person name="Amend J."/>
        </authorList>
    </citation>
    <scope>NUCLEOTIDE SEQUENCE [LARGE SCALE GENOMIC DNA]</scope>
    <source>
        <strain evidence="13 14">HR-1</strain>
    </source>
</reference>
<dbReference type="GO" id="GO:0005737">
    <property type="term" value="C:cytoplasm"/>
    <property type="evidence" value="ECO:0007669"/>
    <property type="project" value="TreeGrafter"/>
</dbReference>
<dbReference type="PANTHER" id="PTHR21708">
    <property type="entry name" value="PROBABLE 2-DEHYDROPANTOATE 2-REDUCTASE"/>
    <property type="match status" value="1"/>
</dbReference>
<comment type="caution">
    <text evidence="13">The sequence shown here is derived from an EMBL/GenBank/DDBJ whole genome shotgun (WGS) entry which is preliminary data.</text>
</comment>
<evidence type="ECO:0000256" key="9">
    <source>
        <dbReference type="ARBA" id="ARBA00048793"/>
    </source>
</evidence>
<dbReference type="EMBL" id="PPFX01000054">
    <property type="protein sequence ID" value="PNU18714.1"/>
    <property type="molecule type" value="Genomic_DNA"/>
</dbReference>
<accession>A0A2K2H5W4</accession>
<dbReference type="NCBIfam" id="NF004887">
    <property type="entry name" value="PRK06249.1"/>
    <property type="match status" value="1"/>
</dbReference>
<feature type="domain" description="Ketopantoate reductase N-terminal" evidence="11">
    <location>
        <begin position="3"/>
        <end position="150"/>
    </location>
</feature>
<comment type="pathway">
    <text evidence="2 10">Cofactor biosynthesis; (R)-pantothenate biosynthesis; (R)-pantoate from 3-methyl-2-oxobutanoate: step 2/2.</text>
</comment>
<protein>
    <recommendedName>
        <fullName evidence="5 10">2-dehydropantoate 2-reductase</fullName>
        <ecNumber evidence="4 10">1.1.1.169</ecNumber>
    </recommendedName>
    <alternativeName>
        <fullName evidence="8 10">Ketopantoate reductase</fullName>
    </alternativeName>
</protein>
<keyword evidence="10" id="KW-0566">Pantothenate biosynthesis</keyword>
<dbReference type="InterPro" id="IPR013752">
    <property type="entry name" value="KPA_reductase"/>
</dbReference>
<evidence type="ECO:0000256" key="5">
    <source>
        <dbReference type="ARBA" id="ARBA00019465"/>
    </source>
</evidence>
<dbReference type="Proteomes" id="UP000236340">
    <property type="component" value="Unassembled WGS sequence"/>
</dbReference>
<dbReference type="InterPro" id="IPR008927">
    <property type="entry name" value="6-PGluconate_DH-like_C_sf"/>
</dbReference>
<organism evidence="13 14">
    <name type="scientific">Geothermobacter hydrogeniphilus</name>
    <dbReference type="NCBI Taxonomy" id="1969733"/>
    <lineage>
        <taxon>Bacteria</taxon>
        <taxon>Pseudomonadati</taxon>
        <taxon>Thermodesulfobacteriota</taxon>
        <taxon>Desulfuromonadia</taxon>
        <taxon>Desulfuromonadales</taxon>
        <taxon>Geothermobacteraceae</taxon>
        <taxon>Geothermobacter</taxon>
    </lineage>
</organism>
<dbReference type="SUPFAM" id="SSF48179">
    <property type="entry name" value="6-phosphogluconate dehydrogenase C-terminal domain-like"/>
    <property type="match status" value="1"/>
</dbReference>
<dbReference type="OrthoDB" id="5333395at2"/>
<keyword evidence="6 10" id="KW-0521">NADP</keyword>
<evidence type="ECO:0000256" key="1">
    <source>
        <dbReference type="ARBA" id="ARBA00002919"/>
    </source>
</evidence>
<dbReference type="FunFam" id="3.40.50.720:FF:000307">
    <property type="entry name" value="2-dehydropantoate 2-reductase"/>
    <property type="match status" value="1"/>
</dbReference>
<feature type="domain" description="Ketopantoate reductase C-terminal" evidence="12">
    <location>
        <begin position="176"/>
        <end position="299"/>
    </location>
</feature>
<evidence type="ECO:0000256" key="7">
    <source>
        <dbReference type="ARBA" id="ARBA00023002"/>
    </source>
</evidence>
<dbReference type="Gene3D" id="1.10.1040.10">
    <property type="entry name" value="N-(1-d-carboxylethyl)-l-norvaline Dehydrogenase, domain 2"/>
    <property type="match status" value="1"/>
</dbReference>
<dbReference type="InterPro" id="IPR051402">
    <property type="entry name" value="KPR-Related"/>
</dbReference>
<dbReference type="Gene3D" id="3.40.50.720">
    <property type="entry name" value="NAD(P)-binding Rossmann-like Domain"/>
    <property type="match status" value="1"/>
</dbReference>
<name>A0A2K2H5W4_9BACT</name>
<dbReference type="UniPathway" id="UPA00028">
    <property type="reaction ID" value="UER00004"/>
</dbReference>
<comment type="catalytic activity">
    <reaction evidence="9 10">
        <text>(R)-pantoate + NADP(+) = 2-dehydropantoate + NADPH + H(+)</text>
        <dbReference type="Rhea" id="RHEA:16233"/>
        <dbReference type="ChEBI" id="CHEBI:11561"/>
        <dbReference type="ChEBI" id="CHEBI:15378"/>
        <dbReference type="ChEBI" id="CHEBI:15980"/>
        <dbReference type="ChEBI" id="CHEBI:57783"/>
        <dbReference type="ChEBI" id="CHEBI:58349"/>
        <dbReference type="EC" id="1.1.1.169"/>
    </reaction>
</comment>
<dbReference type="RefSeq" id="WP_103116764.1">
    <property type="nucleotide sequence ID" value="NZ_PPFX01000054.1"/>
</dbReference>
<evidence type="ECO:0000256" key="3">
    <source>
        <dbReference type="ARBA" id="ARBA00007870"/>
    </source>
</evidence>
<evidence type="ECO:0000313" key="13">
    <source>
        <dbReference type="EMBL" id="PNU18714.1"/>
    </source>
</evidence>
<dbReference type="SUPFAM" id="SSF51735">
    <property type="entry name" value="NAD(P)-binding Rossmann-fold domains"/>
    <property type="match status" value="1"/>
</dbReference>
<sequence>MKIAVVGSGALGLYYGAMLQRAGEDLHFLLRRDYEALRRDGLIVRSVHGDFHLPQIRGYRDSREIGPVDLVLVGLKTFANPVLVDLVRPLLGPRTAILTLQNGLGNEELLATAFGAERILGGVAFLCSNRGEPGEVLHLGEGRIRLGEFAAGLTPRAKELAERFCAAGIPCEAVADLLRCRWEKLVWNIPFNGLCALTGRDVTELLAHAGSRALVEKMMTEVVAAANRQGLRETIDGPAFIGQLLTMTGQMDHYRPSMMIDRQQQRPLELAAIYAEPLKRATAVGAEMSRVAMLHALLDLGEGDSPGM</sequence>
<evidence type="ECO:0000259" key="11">
    <source>
        <dbReference type="Pfam" id="PF02558"/>
    </source>
</evidence>
<dbReference type="EC" id="1.1.1.169" evidence="4 10"/>
<evidence type="ECO:0000259" key="12">
    <source>
        <dbReference type="Pfam" id="PF08546"/>
    </source>
</evidence>
<evidence type="ECO:0000256" key="4">
    <source>
        <dbReference type="ARBA" id="ARBA00013014"/>
    </source>
</evidence>
<dbReference type="PANTHER" id="PTHR21708:SF26">
    <property type="entry name" value="2-DEHYDROPANTOATE 2-REDUCTASE"/>
    <property type="match status" value="1"/>
</dbReference>
<dbReference type="InterPro" id="IPR013328">
    <property type="entry name" value="6PGD_dom2"/>
</dbReference>
<dbReference type="GO" id="GO:0008677">
    <property type="term" value="F:2-dehydropantoate 2-reductase activity"/>
    <property type="evidence" value="ECO:0007669"/>
    <property type="project" value="UniProtKB-EC"/>
</dbReference>
<evidence type="ECO:0000256" key="10">
    <source>
        <dbReference type="RuleBase" id="RU362068"/>
    </source>
</evidence>
<comment type="function">
    <text evidence="1 10">Catalyzes the NADPH-dependent reduction of ketopantoate into pantoic acid.</text>
</comment>
<dbReference type="InterPro" id="IPR036291">
    <property type="entry name" value="NAD(P)-bd_dom_sf"/>
</dbReference>
<dbReference type="AlphaFoldDB" id="A0A2K2H5W4"/>
<dbReference type="Pfam" id="PF08546">
    <property type="entry name" value="ApbA_C"/>
    <property type="match status" value="1"/>
</dbReference>
<dbReference type="InterPro" id="IPR003710">
    <property type="entry name" value="ApbA"/>
</dbReference>
<evidence type="ECO:0000256" key="6">
    <source>
        <dbReference type="ARBA" id="ARBA00022857"/>
    </source>
</evidence>
<evidence type="ECO:0000256" key="2">
    <source>
        <dbReference type="ARBA" id="ARBA00004994"/>
    </source>
</evidence>
<gene>
    <name evidence="13" type="ORF">C2E25_16195</name>
</gene>